<sequence length="222" mass="23920">MTANQALTARITELEVATDLFIERGRMGTSIRDEPGTRRRSVETVYSSGGNKTPAIAIGFSLIHEKTNHTVIFAVAVGALTLCGGSSTDTTATTCPTRTTDPRPGPRHGGRQCPANGRAARHRRPSHPGLGQARHGRGAVEVCAPNVDTADELRPIATQYATAVRNSSLGDQVSSMWVENYWLTDGDVTSGAELKVPNFHMFPWSGKPTPQAELQNWDILSE</sequence>
<dbReference type="Proteomes" id="UP001524501">
    <property type="component" value="Unassembled WGS sequence"/>
</dbReference>
<reference evidence="2 3" key="1">
    <citation type="submission" date="2022-07" db="EMBL/GenBank/DDBJ databases">
        <title>Degradation activity of malathion, p-nitrophenol and potential low-temperature adaptation strategy of Rhodococcus sp. FXJ9.536.</title>
        <authorList>
            <person name="Huang J."/>
            <person name="Huang Y."/>
        </authorList>
    </citation>
    <scope>NUCLEOTIDE SEQUENCE [LARGE SCALE GENOMIC DNA]</scope>
    <source>
        <strain evidence="2 3">FXJ9.536</strain>
    </source>
</reference>
<accession>A0ABT1QF61</accession>
<dbReference type="EMBL" id="JANFQF010000014">
    <property type="protein sequence ID" value="MCQ4120890.1"/>
    <property type="molecule type" value="Genomic_DNA"/>
</dbReference>
<feature type="region of interest" description="Disordered" evidence="1">
    <location>
        <begin position="87"/>
        <end position="136"/>
    </location>
</feature>
<evidence type="ECO:0000313" key="2">
    <source>
        <dbReference type="EMBL" id="MCQ4120890.1"/>
    </source>
</evidence>
<proteinExistence type="predicted"/>
<keyword evidence="3" id="KW-1185">Reference proteome</keyword>
<organism evidence="2 3">
    <name type="scientific">Rhodococcus tibetensis</name>
    <dbReference type="NCBI Taxonomy" id="2965064"/>
    <lineage>
        <taxon>Bacteria</taxon>
        <taxon>Bacillati</taxon>
        <taxon>Actinomycetota</taxon>
        <taxon>Actinomycetes</taxon>
        <taxon>Mycobacteriales</taxon>
        <taxon>Nocardiaceae</taxon>
        <taxon>Rhodococcus</taxon>
    </lineage>
</organism>
<evidence type="ECO:0000313" key="3">
    <source>
        <dbReference type="Proteomes" id="UP001524501"/>
    </source>
</evidence>
<feature type="compositionally biased region" description="Low complexity" evidence="1">
    <location>
        <begin position="87"/>
        <end position="99"/>
    </location>
</feature>
<protein>
    <submittedName>
        <fullName evidence="2">Uncharacterized protein</fullName>
    </submittedName>
</protein>
<name>A0ABT1QF61_9NOCA</name>
<dbReference type="RefSeq" id="WP_255970891.1">
    <property type="nucleotide sequence ID" value="NZ_JANFQF010000014.1"/>
</dbReference>
<gene>
    <name evidence="2" type="ORF">NOF53_17250</name>
</gene>
<evidence type="ECO:0000256" key="1">
    <source>
        <dbReference type="SAM" id="MobiDB-lite"/>
    </source>
</evidence>
<comment type="caution">
    <text evidence="2">The sequence shown here is derived from an EMBL/GenBank/DDBJ whole genome shotgun (WGS) entry which is preliminary data.</text>
</comment>